<feature type="compositionally biased region" description="Polar residues" evidence="1">
    <location>
        <begin position="559"/>
        <end position="584"/>
    </location>
</feature>
<feature type="compositionally biased region" description="Acidic residues" evidence="1">
    <location>
        <begin position="504"/>
        <end position="516"/>
    </location>
</feature>
<dbReference type="EnsemblMetazoa" id="GPPI047247-RA">
    <property type="protein sequence ID" value="GPPI047247-PA"/>
    <property type="gene ID" value="GPPI047247"/>
</dbReference>
<feature type="region of interest" description="Disordered" evidence="1">
    <location>
        <begin position="187"/>
        <end position="216"/>
    </location>
</feature>
<accession>A0A1B0C2B7</accession>
<feature type="compositionally biased region" description="Polar residues" evidence="1">
    <location>
        <begin position="386"/>
        <end position="395"/>
    </location>
</feature>
<feature type="region of interest" description="Disordered" evidence="1">
    <location>
        <begin position="499"/>
        <end position="631"/>
    </location>
</feature>
<feature type="region of interest" description="Disordered" evidence="1">
    <location>
        <begin position="349"/>
        <end position="398"/>
    </location>
</feature>
<organism evidence="2 3">
    <name type="scientific">Glossina palpalis gambiensis</name>
    <dbReference type="NCBI Taxonomy" id="67801"/>
    <lineage>
        <taxon>Eukaryota</taxon>
        <taxon>Metazoa</taxon>
        <taxon>Ecdysozoa</taxon>
        <taxon>Arthropoda</taxon>
        <taxon>Hexapoda</taxon>
        <taxon>Insecta</taxon>
        <taxon>Pterygota</taxon>
        <taxon>Neoptera</taxon>
        <taxon>Endopterygota</taxon>
        <taxon>Diptera</taxon>
        <taxon>Brachycera</taxon>
        <taxon>Muscomorpha</taxon>
        <taxon>Hippoboscoidea</taxon>
        <taxon>Glossinidae</taxon>
        <taxon>Glossina</taxon>
    </lineage>
</organism>
<evidence type="ECO:0000313" key="3">
    <source>
        <dbReference type="Proteomes" id="UP000092460"/>
    </source>
</evidence>
<sequence length="631" mass="72690">MLKRQGVLLSKIIRCARCASSENTNYMDDSVVPIDSKTLFINKTNANILELEKQLFSLEQTEKLTEQISETAAIVRQLAQTTLRIQEKERQHMSFRAHEPNSVSEKEEILDALQKKLLPLKNAIESQQVAAAPLQNEDTMPLSPEPQERNEPLEAKQEVMKSDTEEVPAENTYKVYDLDWEHSDQEANAETQITQTQQKPSEIRQEQMMKEDVESDVEEEYMLNAQIESDFEGEEPSMEKSAVGIKPFLNKSKTELVRPLEDQMKPSVLYAEPEIPETMQQVAPKAEVESDKEEGDMVKTDIESDVEEQQSSIKNTAVASTALYKKYENEPEPVATFEVDMEPRILYPEQKQSAMGQQEKLNPELESDKEEGDMAKTDVESDVEEQQSSVKNTAVASKDLYEHYENEPEPVIPFEVDMEPRVQYREQKQSTTGQQETLDSERESDIEEDYMAKTDVESDIEEQQSSMENANIATKPFYNKYEKEAPVDSTMEQKIRYREHEQSALEEEDNLNEDVQPDIAETLSLRENTDVADRIIYKKYDPDAKPIKSLEGEMEPEVSYTQQKHSEMGQQQMSNTQPESNTVDEQMFKEEPEFSNEEQESSMENARTVIKDRRNPLQYERNPNADNTKKM</sequence>
<feature type="compositionally biased region" description="Polar residues" evidence="1">
    <location>
        <begin position="350"/>
        <end position="360"/>
    </location>
</feature>
<feature type="region of interest" description="Disordered" evidence="1">
    <location>
        <begin position="130"/>
        <end position="154"/>
    </location>
</feature>
<reference evidence="3" key="1">
    <citation type="submission" date="2015-01" db="EMBL/GenBank/DDBJ databases">
        <authorList>
            <person name="Aksoy S."/>
            <person name="Warren W."/>
            <person name="Wilson R.K."/>
        </authorList>
    </citation>
    <scope>NUCLEOTIDE SEQUENCE [LARGE SCALE GENOMIC DNA]</scope>
    <source>
        <strain evidence="3">IAEA</strain>
    </source>
</reference>
<feature type="compositionally biased region" description="Polar residues" evidence="1">
    <location>
        <begin position="187"/>
        <end position="200"/>
    </location>
</feature>
<proteinExistence type="predicted"/>
<dbReference type="VEuPathDB" id="VectorBase:GPPI047247"/>
<feature type="region of interest" description="Disordered" evidence="1">
    <location>
        <begin position="421"/>
        <end position="448"/>
    </location>
</feature>
<dbReference type="EMBL" id="JXJN01024485">
    <property type="status" value="NOT_ANNOTATED_CDS"/>
    <property type="molecule type" value="Genomic_DNA"/>
</dbReference>
<feature type="compositionally biased region" description="Basic and acidic residues" evidence="1">
    <location>
        <begin position="527"/>
        <end position="551"/>
    </location>
</feature>
<name>A0A1B0C2B7_9MUSC</name>
<protein>
    <submittedName>
        <fullName evidence="2">Uncharacterized protein</fullName>
    </submittedName>
</protein>
<evidence type="ECO:0000313" key="2">
    <source>
        <dbReference type="EnsemblMetazoa" id="GPPI047247-PA"/>
    </source>
</evidence>
<feature type="region of interest" description="Disordered" evidence="1">
    <location>
        <begin position="272"/>
        <end position="297"/>
    </location>
</feature>
<evidence type="ECO:0000256" key="1">
    <source>
        <dbReference type="SAM" id="MobiDB-lite"/>
    </source>
</evidence>
<dbReference type="AlphaFoldDB" id="A0A1B0C2B7"/>
<reference evidence="2" key="2">
    <citation type="submission" date="2020-05" db="UniProtKB">
        <authorList>
            <consortium name="EnsemblMetazoa"/>
        </authorList>
    </citation>
    <scope>IDENTIFICATION</scope>
    <source>
        <strain evidence="2">IAEA</strain>
    </source>
</reference>
<feature type="compositionally biased region" description="Basic and acidic residues" evidence="1">
    <location>
        <begin position="201"/>
        <end position="212"/>
    </location>
</feature>
<keyword evidence="3" id="KW-1185">Reference proteome</keyword>
<dbReference type="Proteomes" id="UP000092460">
    <property type="component" value="Unassembled WGS sequence"/>
</dbReference>